<dbReference type="EMBL" id="JACORU010000001">
    <property type="protein sequence ID" value="MBC5763738.1"/>
    <property type="molecule type" value="Genomic_DNA"/>
</dbReference>
<dbReference type="InterPro" id="IPR050109">
    <property type="entry name" value="HTH-type_TetR-like_transc_reg"/>
</dbReference>
<evidence type="ECO:0000313" key="7">
    <source>
        <dbReference type="Proteomes" id="UP000596827"/>
    </source>
</evidence>
<evidence type="ECO:0000256" key="4">
    <source>
        <dbReference type="PROSITE-ProRule" id="PRU00335"/>
    </source>
</evidence>
<name>A0A923M6D2_9BURK</name>
<dbReference type="GO" id="GO:0003700">
    <property type="term" value="F:DNA-binding transcription factor activity"/>
    <property type="evidence" value="ECO:0007669"/>
    <property type="project" value="TreeGrafter"/>
</dbReference>
<comment type="caution">
    <text evidence="6">The sequence shown here is derived from an EMBL/GenBank/DDBJ whole genome shotgun (WGS) entry which is preliminary data.</text>
</comment>
<gene>
    <name evidence="6" type="ORF">H8R02_04705</name>
</gene>
<evidence type="ECO:0000313" key="6">
    <source>
        <dbReference type="EMBL" id="MBC5763738.1"/>
    </source>
</evidence>
<dbReference type="PANTHER" id="PTHR30055">
    <property type="entry name" value="HTH-TYPE TRANSCRIPTIONAL REGULATOR RUTR"/>
    <property type="match status" value="1"/>
</dbReference>
<dbReference type="Gene3D" id="1.10.357.10">
    <property type="entry name" value="Tetracycline Repressor, domain 2"/>
    <property type="match status" value="1"/>
</dbReference>
<sequence length="209" mass="22924">MAPRAYDTTTRELQQAELKARIAAAAAELHRTQGALATSWADIAREAGVSLPTVYKHFPTMDDLLQACTGHVAAQAPQFAAEAIVAAPDLEAAARALVEAVEMQHHHFAPWRAWREHGQLPALARMYEQQRVQLTGLCQQVLARHGVDDARSVAAVWEALLHFELWHRLVHAHGMARAAARERIVHLLLAAAGPRPAAPTPARPKPRKT</sequence>
<accession>A0A923M6D2</accession>
<keyword evidence="3" id="KW-0804">Transcription</keyword>
<evidence type="ECO:0000256" key="1">
    <source>
        <dbReference type="ARBA" id="ARBA00023015"/>
    </source>
</evidence>
<keyword evidence="2 4" id="KW-0238">DNA-binding</keyword>
<dbReference type="GO" id="GO:0000976">
    <property type="term" value="F:transcription cis-regulatory region binding"/>
    <property type="evidence" value="ECO:0007669"/>
    <property type="project" value="TreeGrafter"/>
</dbReference>
<dbReference type="PRINTS" id="PR00455">
    <property type="entry name" value="HTHTETR"/>
</dbReference>
<feature type="DNA-binding region" description="H-T-H motif" evidence="4">
    <location>
        <begin position="39"/>
        <end position="58"/>
    </location>
</feature>
<dbReference type="PANTHER" id="PTHR30055:SF234">
    <property type="entry name" value="HTH-TYPE TRANSCRIPTIONAL REGULATOR BETI"/>
    <property type="match status" value="1"/>
</dbReference>
<reference evidence="6" key="1">
    <citation type="submission" date="2020-08" db="EMBL/GenBank/DDBJ databases">
        <title>Ramlibacter sp. GTP1 16S ribosomal RNA gene genome sequencing and assembly.</title>
        <authorList>
            <person name="Kang M."/>
        </authorList>
    </citation>
    <scope>NUCLEOTIDE SEQUENCE</scope>
    <source>
        <strain evidence="6">GTP1</strain>
    </source>
</reference>
<keyword evidence="1" id="KW-0805">Transcription regulation</keyword>
<dbReference type="InterPro" id="IPR001647">
    <property type="entry name" value="HTH_TetR"/>
</dbReference>
<dbReference type="Pfam" id="PF00440">
    <property type="entry name" value="TetR_N"/>
    <property type="match status" value="1"/>
</dbReference>
<dbReference type="InterPro" id="IPR009057">
    <property type="entry name" value="Homeodomain-like_sf"/>
</dbReference>
<feature type="domain" description="HTH tetR-type" evidence="5">
    <location>
        <begin position="16"/>
        <end position="76"/>
    </location>
</feature>
<organism evidence="6 7">
    <name type="scientific">Ramlibacter albus</name>
    <dbReference type="NCBI Taxonomy" id="2079448"/>
    <lineage>
        <taxon>Bacteria</taxon>
        <taxon>Pseudomonadati</taxon>
        <taxon>Pseudomonadota</taxon>
        <taxon>Betaproteobacteria</taxon>
        <taxon>Burkholderiales</taxon>
        <taxon>Comamonadaceae</taxon>
        <taxon>Ramlibacter</taxon>
    </lineage>
</organism>
<dbReference type="RefSeq" id="WP_187080170.1">
    <property type="nucleotide sequence ID" value="NZ_JACORU010000001.1"/>
</dbReference>
<dbReference type="PROSITE" id="PS50977">
    <property type="entry name" value="HTH_TETR_2"/>
    <property type="match status" value="1"/>
</dbReference>
<protein>
    <submittedName>
        <fullName evidence="6">TetR/AcrR family transcriptional regulator</fullName>
    </submittedName>
</protein>
<dbReference type="Proteomes" id="UP000596827">
    <property type="component" value="Unassembled WGS sequence"/>
</dbReference>
<evidence type="ECO:0000259" key="5">
    <source>
        <dbReference type="PROSITE" id="PS50977"/>
    </source>
</evidence>
<keyword evidence="7" id="KW-1185">Reference proteome</keyword>
<dbReference type="AlphaFoldDB" id="A0A923M6D2"/>
<evidence type="ECO:0000256" key="3">
    <source>
        <dbReference type="ARBA" id="ARBA00023163"/>
    </source>
</evidence>
<evidence type="ECO:0000256" key="2">
    <source>
        <dbReference type="ARBA" id="ARBA00023125"/>
    </source>
</evidence>
<proteinExistence type="predicted"/>
<dbReference type="SUPFAM" id="SSF46689">
    <property type="entry name" value="Homeodomain-like"/>
    <property type="match status" value="1"/>
</dbReference>